<sequence>MSKSIYILPIIVIVILLIAFFKRINAYHSFTCGVQDGIRLFIEIYPAMLAMMFAISMLEESGLMDMAGSFFSNLIPSIPKDIWPMIFFRPISGNASLAILSHIFEENGPDSLAGMMASILQGSTDTTFYVITLYYSSVGISKIKNSLSIGLFADFAGISMAILLALYFFK</sequence>
<dbReference type="EMBL" id="AP019695">
    <property type="protein sequence ID" value="BBK21551.1"/>
    <property type="molecule type" value="Genomic_DNA"/>
</dbReference>
<protein>
    <submittedName>
        <fullName evidence="2">Spore maturation protein B</fullName>
    </submittedName>
</protein>
<organism evidence="2 3">
    <name type="scientific">Amedibacterium intestinale</name>
    <dbReference type="NCBI Taxonomy" id="2583452"/>
    <lineage>
        <taxon>Bacteria</taxon>
        <taxon>Bacillati</taxon>
        <taxon>Bacillota</taxon>
        <taxon>Erysipelotrichia</taxon>
        <taxon>Erysipelotrichales</taxon>
        <taxon>Erysipelotrichaceae</taxon>
        <taxon>Amedibacterium</taxon>
    </lineage>
</organism>
<dbReference type="KEGG" id="aarg:Aargi30884_04540"/>
<keyword evidence="1" id="KW-0812">Transmembrane</keyword>
<evidence type="ECO:0000256" key="1">
    <source>
        <dbReference type="SAM" id="Phobius"/>
    </source>
</evidence>
<feature type="transmembrane region" description="Helical" evidence="1">
    <location>
        <begin position="112"/>
        <end position="135"/>
    </location>
</feature>
<evidence type="ECO:0000313" key="2">
    <source>
        <dbReference type="EMBL" id="BBK21551.1"/>
    </source>
</evidence>
<dbReference type="AlphaFoldDB" id="A0A6N4TG01"/>
<dbReference type="RefSeq" id="WP_115714761.1">
    <property type="nucleotide sequence ID" value="NZ_AP019695.1"/>
</dbReference>
<feature type="transmembrane region" description="Helical" evidence="1">
    <location>
        <begin position="37"/>
        <end position="58"/>
    </location>
</feature>
<dbReference type="PANTHER" id="PTHR35793:SF2">
    <property type="entry name" value="INNER MEMBRANE PROTEIN YJIG"/>
    <property type="match status" value="1"/>
</dbReference>
<proteinExistence type="predicted"/>
<gene>
    <name evidence="2" type="primary">spmB</name>
    <name evidence="2" type="ORF">Aargi30884_04540</name>
</gene>
<name>A0A6N4TG01_9FIRM</name>
<keyword evidence="1" id="KW-1133">Transmembrane helix</keyword>
<keyword evidence="3" id="KW-1185">Reference proteome</keyword>
<reference evidence="3" key="1">
    <citation type="submission" date="2019-05" db="EMBL/GenBank/DDBJ databases">
        <title>Complete genome sequencing of Absiella argi strain JCM 30884.</title>
        <authorList>
            <person name="Sakamoto M."/>
            <person name="Murakami T."/>
            <person name="Mori H."/>
        </authorList>
    </citation>
    <scope>NUCLEOTIDE SEQUENCE [LARGE SCALE GENOMIC DNA]</scope>
    <source>
        <strain evidence="3">JCM 30884</strain>
    </source>
</reference>
<dbReference type="InterPro" id="IPR052549">
    <property type="entry name" value="SpmB"/>
</dbReference>
<dbReference type="GO" id="GO:0005886">
    <property type="term" value="C:plasma membrane"/>
    <property type="evidence" value="ECO:0007669"/>
    <property type="project" value="TreeGrafter"/>
</dbReference>
<dbReference type="Proteomes" id="UP000464754">
    <property type="component" value="Chromosome"/>
</dbReference>
<keyword evidence="1" id="KW-0472">Membrane</keyword>
<feature type="transmembrane region" description="Helical" evidence="1">
    <location>
        <begin position="147"/>
        <end position="169"/>
    </location>
</feature>
<accession>A0A6N4TG01</accession>
<evidence type="ECO:0000313" key="3">
    <source>
        <dbReference type="Proteomes" id="UP000464754"/>
    </source>
</evidence>
<dbReference type="PANTHER" id="PTHR35793">
    <property type="entry name" value="INNER MEMBRANE PROTEIN YJIG"/>
    <property type="match status" value="1"/>
</dbReference>
<feature type="transmembrane region" description="Helical" evidence="1">
    <location>
        <begin position="6"/>
        <end position="25"/>
    </location>
</feature>